<dbReference type="Proteomes" id="UP001157947">
    <property type="component" value="Unassembled WGS sequence"/>
</dbReference>
<gene>
    <name evidence="2" type="ORF">SAMN06264868_11421</name>
</gene>
<evidence type="ECO:0000313" key="2">
    <source>
        <dbReference type="EMBL" id="SMP15805.1"/>
    </source>
</evidence>
<dbReference type="AlphaFoldDB" id="A0AA45WN01"/>
<keyword evidence="1" id="KW-0472">Membrane</keyword>
<dbReference type="RefSeq" id="WP_265134735.1">
    <property type="nucleotide sequence ID" value="NZ_FXTX01000014.1"/>
</dbReference>
<feature type="transmembrane region" description="Helical" evidence="1">
    <location>
        <begin position="323"/>
        <end position="348"/>
    </location>
</feature>
<dbReference type="EMBL" id="FXTX01000014">
    <property type="protein sequence ID" value="SMP15805.1"/>
    <property type="molecule type" value="Genomic_DNA"/>
</dbReference>
<evidence type="ECO:0000256" key="1">
    <source>
        <dbReference type="SAM" id="Phobius"/>
    </source>
</evidence>
<keyword evidence="1" id="KW-1133">Transmembrane helix</keyword>
<proteinExistence type="predicted"/>
<keyword evidence="1" id="KW-0812">Transmembrane</keyword>
<organism evidence="2 3">
    <name type="scientific">Venenivibrio stagnispumantis</name>
    <dbReference type="NCBI Taxonomy" id="407998"/>
    <lineage>
        <taxon>Bacteria</taxon>
        <taxon>Pseudomonadati</taxon>
        <taxon>Aquificota</taxon>
        <taxon>Aquificia</taxon>
        <taxon>Aquificales</taxon>
        <taxon>Hydrogenothermaceae</taxon>
        <taxon>Venenivibrio</taxon>
    </lineage>
</organism>
<evidence type="ECO:0000313" key="3">
    <source>
        <dbReference type="Proteomes" id="UP001157947"/>
    </source>
</evidence>
<reference evidence="2" key="1">
    <citation type="submission" date="2017-05" db="EMBL/GenBank/DDBJ databases">
        <authorList>
            <person name="Varghese N."/>
            <person name="Submissions S."/>
        </authorList>
    </citation>
    <scope>NUCLEOTIDE SEQUENCE</scope>
    <source>
        <strain evidence="2">DSM 18763</strain>
    </source>
</reference>
<keyword evidence="3" id="KW-1185">Reference proteome</keyword>
<sequence>MRNTKNNLDFTIPSITSAISLLELNNIPESTRQGLLDLDNLLRESLRRINQDISQRQGFIYEYLESYKFNQDAALKGENFRSYVTSSIKGNGTHPADIVIAPKDLEGIDVINKALTYFQLKSSSSHMYPAKEFFRDDYSGMRRITNPEHIDRIKELYEKRYLSGNIYQGKYKELLETLDKEISYKGVKSGGTSYNEVLYVTENTEKFVRNEKLKLYLREGGELTLFAAGTAFALTLATETIVKKSIDKESVSKALKSAGKTGAISSLSYILGKGLNNTPVVGAISKTIITGIESLHLVLKGEITATEGSIRVAKTATESLNSLYYAGVGAVVAGPVGAVLGGLLGYAFGHLSFGYLENLIRVNKIKEQQTKEAFLALEIFKNELRSRVDLLLLHLSYIEELIKEGNKILKNYIQTDDEKYLDMFCDLFNLRKIDNDEFERRFYSDKPLIL</sequence>
<name>A0AA45WN01_9AQUI</name>
<protein>
    <submittedName>
        <fullName evidence="2">Uncharacterized protein</fullName>
    </submittedName>
</protein>
<comment type="caution">
    <text evidence="2">The sequence shown here is derived from an EMBL/GenBank/DDBJ whole genome shotgun (WGS) entry which is preliminary data.</text>
</comment>
<accession>A0AA45WN01</accession>